<protein>
    <submittedName>
        <fullName evidence="1">Uncharacterized protein</fullName>
    </submittedName>
</protein>
<dbReference type="EMBL" id="ABYK01000025">
    <property type="protein sequence ID" value="EDZ93907.1"/>
    <property type="molecule type" value="Genomic_DNA"/>
</dbReference>
<proteinExistence type="predicted"/>
<dbReference type="AlphaFoldDB" id="B5W3G0"/>
<accession>B5W3G0</accession>
<feature type="non-terminal residue" evidence="1">
    <location>
        <position position="118"/>
    </location>
</feature>
<gene>
    <name evidence="1" type="ORF">AmaxDRAFT_3267</name>
</gene>
<name>B5W3G0_LIMMA</name>
<evidence type="ECO:0000313" key="2">
    <source>
        <dbReference type="Proteomes" id="UP000004061"/>
    </source>
</evidence>
<comment type="caution">
    <text evidence="1">The sequence shown here is derived from an EMBL/GenBank/DDBJ whole genome shotgun (WGS) entry which is preliminary data.</text>
</comment>
<reference evidence="1 2" key="1">
    <citation type="journal article" date="2011" name="Appl. Environ. Microbiol.">
        <title>Contribution of a Sodium Ion Gradient to Energy Conservation during Fermentation in the Cyanobacterium Arthrospira (Spirulina) maxima CS-328.</title>
        <authorList>
            <person name="Carrieri D."/>
            <person name="Ananyev G."/>
            <person name="Lenz O."/>
            <person name="Bryant D.A."/>
            <person name="Dismukes G.C."/>
        </authorList>
    </citation>
    <scope>NUCLEOTIDE SEQUENCE [LARGE SCALE GENOMIC DNA]</scope>
    <source>
        <strain evidence="1 2">CS-328</strain>
    </source>
</reference>
<organism evidence="1 2">
    <name type="scientific">Limnospira maxima CS-328</name>
    <dbReference type="NCBI Taxonomy" id="513049"/>
    <lineage>
        <taxon>Bacteria</taxon>
        <taxon>Bacillati</taxon>
        <taxon>Cyanobacteriota</taxon>
        <taxon>Cyanophyceae</taxon>
        <taxon>Oscillatoriophycideae</taxon>
        <taxon>Oscillatoriales</taxon>
        <taxon>Sirenicapillariaceae</taxon>
        <taxon>Limnospira</taxon>
    </lineage>
</organism>
<sequence precursor="true">MTESSYSKSNVKSTQPISHNSRLSWRSLALGLSCLSGVGLLVNRAIAYEEFSIPFDNEPLESYNTYTPEPEPYYAPPVQESYIAPEPYYEPEPYYAPPVQESYIAPEPYYEPEPYYAP</sequence>
<dbReference type="Proteomes" id="UP000004061">
    <property type="component" value="Unassembled WGS sequence"/>
</dbReference>
<keyword evidence="2" id="KW-1185">Reference proteome</keyword>
<evidence type="ECO:0000313" key="1">
    <source>
        <dbReference type="EMBL" id="EDZ93907.1"/>
    </source>
</evidence>